<dbReference type="Pfam" id="PF17197">
    <property type="entry name" value="DUF5134"/>
    <property type="match status" value="1"/>
</dbReference>
<feature type="transmembrane region" description="Helical" evidence="1">
    <location>
        <begin position="6"/>
        <end position="23"/>
    </location>
</feature>
<feature type="transmembrane region" description="Helical" evidence="1">
    <location>
        <begin position="66"/>
        <end position="84"/>
    </location>
</feature>
<protein>
    <submittedName>
        <fullName evidence="2">Uncharacterized protein DUF5134</fullName>
    </submittedName>
</protein>
<accession>A0A2T0M376</accession>
<dbReference type="RefSeq" id="WP_106176999.1">
    <property type="nucleotide sequence ID" value="NZ_PVNH01000001.1"/>
</dbReference>
<comment type="caution">
    <text evidence="2">The sequence shown here is derived from an EMBL/GenBank/DDBJ whole genome shotgun (WGS) entry which is preliminary data.</text>
</comment>
<keyword evidence="1" id="KW-0472">Membrane</keyword>
<keyword evidence="1" id="KW-1133">Transmembrane helix</keyword>
<evidence type="ECO:0000313" key="2">
    <source>
        <dbReference type="EMBL" id="PRX51198.1"/>
    </source>
</evidence>
<dbReference type="OrthoDB" id="3635896at2"/>
<evidence type="ECO:0000313" key="3">
    <source>
        <dbReference type="Proteomes" id="UP000238362"/>
    </source>
</evidence>
<dbReference type="InterPro" id="IPR033458">
    <property type="entry name" value="DUF5134"/>
</dbReference>
<reference evidence="2 3" key="1">
    <citation type="submission" date="2018-03" db="EMBL/GenBank/DDBJ databases">
        <title>Genomic Encyclopedia of Type Strains, Phase III (KMG-III): the genomes of soil and plant-associated and newly described type strains.</title>
        <authorList>
            <person name="Whitman W."/>
        </authorList>
    </citation>
    <scope>NUCLEOTIDE SEQUENCE [LARGE SCALE GENOMIC DNA]</scope>
    <source>
        <strain evidence="2 3">CGMCC 4.7125</strain>
    </source>
</reference>
<keyword evidence="3" id="KW-1185">Reference proteome</keyword>
<sequence>MNIPSVVAWPLTAAFLALTVPCVGRLVRLDYGRLGGGARQSDLAWLLMMLAMVAMVSPVGGPIPVAGWQALFVLCAGWFAVRAFRRVTTGAGDGGAHHAVASAGMLYMLVAMPHDESAHDLFVPMSAAGDPATFGWPAVAVVAAAYFAVDGGRAALSGLRAAGHGEGPPRGSGSRALCRAAMGLGMGYMFLTGL</sequence>
<name>A0A2T0M376_9PSEU</name>
<dbReference type="Proteomes" id="UP000238362">
    <property type="component" value="Unassembled WGS sequence"/>
</dbReference>
<proteinExistence type="predicted"/>
<organism evidence="2 3">
    <name type="scientific">Prauserella shujinwangii</name>
    <dbReference type="NCBI Taxonomy" id="1453103"/>
    <lineage>
        <taxon>Bacteria</taxon>
        <taxon>Bacillati</taxon>
        <taxon>Actinomycetota</taxon>
        <taxon>Actinomycetes</taxon>
        <taxon>Pseudonocardiales</taxon>
        <taxon>Pseudonocardiaceae</taxon>
        <taxon>Prauserella</taxon>
    </lineage>
</organism>
<gene>
    <name evidence="2" type="ORF">B0I33_101351</name>
</gene>
<evidence type="ECO:0000256" key="1">
    <source>
        <dbReference type="SAM" id="Phobius"/>
    </source>
</evidence>
<dbReference type="AlphaFoldDB" id="A0A2T0M376"/>
<dbReference type="EMBL" id="PVNH01000001">
    <property type="protein sequence ID" value="PRX51198.1"/>
    <property type="molecule type" value="Genomic_DNA"/>
</dbReference>
<feature type="transmembrane region" description="Helical" evidence="1">
    <location>
        <begin position="134"/>
        <end position="156"/>
    </location>
</feature>
<feature type="transmembrane region" description="Helical" evidence="1">
    <location>
        <begin position="96"/>
        <end position="114"/>
    </location>
</feature>
<keyword evidence="1" id="KW-0812">Transmembrane</keyword>